<gene>
    <name evidence="2" type="ORF">ILEXP_LOCUS37369</name>
</gene>
<accession>A0ABC8TKD2</accession>
<feature type="compositionally biased region" description="Gly residues" evidence="1">
    <location>
        <begin position="217"/>
        <end position="236"/>
    </location>
</feature>
<sequence length="242" mass="25502">MLGPALSDAWARPLATPWRSQKALGNTTTDLEKERSNGRESYGALAVGGTFYAKLYVKSEEGKGDTFFVNRGDLGDVGATRAGDVLHNHLYQGSAVMDGSASLNRTPWRSQKALGNTTTDLEKERSNGRESYGALAVGGTFYAKLYVKSEEGKGDTFFVNRGDLGDVGATRAGDVLHNHLYQGSAVMDGSASLNRERTPRGDSKSRNLMGSARSKGGEGPGGKLGATGVAGWGTGTGTEARM</sequence>
<feature type="region of interest" description="Disordered" evidence="1">
    <location>
        <begin position="187"/>
        <end position="242"/>
    </location>
</feature>
<evidence type="ECO:0000313" key="2">
    <source>
        <dbReference type="EMBL" id="CAK9168040.1"/>
    </source>
</evidence>
<feature type="compositionally biased region" description="Basic and acidic residues" evidence="1">
    <location>
        <begin position="194"/>
        <end position="205"/>
    </location>
</feature>
<protein>
    <submittedName>
        <fullName evidence="2">Uncharacterized protein</fullName>
    </submittedName>
</protein>
<name>A0ABC8TKD2_9AQUA</name>
<dbReference type="AlphaFoldDB" id="A0ABC8TKD2"/>
<evidence type="ECO:0000313" key="3">
    <source>
        <dbReference type="Proteomes" id="UP001642360"/>
    </source>
</evidence>
<proteinExistence type="predicted"/>
<evidence type="ECO:0000256" key="1">
    <source>
        <dbReference type="SAM" id="MobiDB-lite"/>
    </source>
</evidence>
<keyword evidence="3" id="KW-1185">Reference proteome</keyword>
<organism evidence="2 3">
    <name type="scientific">Ilex paraguariensis</name>
    <name type="common">yerba mate</name>
    <dbReference type="NCBI Taxonomy" id="185542"/>
    <lineage>
        <taxon>Eukaryota</taxon>
        <taxon>Viridiplantae</taxon>
        <taxon>Streptophyta</taxon>
        <taxon>Embryophyta</taxon>
        <taxon>Tracheophyta</taxon>
        <taxon>Spermatophyta</taxon>
        <taxon>Magnoliopsida</taxon>
        <taxon>eudicotyledons</taxon>
        <taxon>Gunneridae</taxon>
        <taxon>Pentapetalae</taxon>
        <taxon>asterids</taxon>
        <taxon>campanulids</taxon>
        <taxon>Aquifoliales</taxon>
        <taxon>Aquifoliaceae</taxon>
        <taxon>Ilex</taxon>
    </lineage>
</organism>
<reference evidence="2 3" key="1">
    <citation type="submission" date="2024-02" db="EMBL/GenBank/DDBJ databases">
        <authorList>
            <person name="Vignale AGUSTIN F."/>
            <person name="Sosa J E."/>
            <person name="Modenutti C."/>
        </authorList>
    </citation>
    <scope>NUCLEOTIDE SEQUENCE [LARGE SCALE GENOMIC DNA]</scope>
</reference>
<dbReference type="EMBL" id="CAUOFW020004991">
    <property type="protein sequence ID" value="CAK9168040.1"/>
    <property type="molecule type" value="Genomic_DNA"/>
</dbReference>
<comment type="caution">
    <text evidence="2">The sequence shown here is derived from an EMBL/GenBank/DDBJ whole genome shotgun (WGS) entry which is preliminary data.</text>
</comment>
<dbReference type="Proteomes" id="UP001642360">
    <property type="component" value="Unassembled WGS sequence"/>
</dbReference>